<evidence type="ECO:0000313" key="1">
    <source>
        <dbReference type="EnsemblPlants" id="HORVU.MOREX.r3.1HG0010060.1.CDS1"/>
    </source>
</evidence>
<name>M0YYE5_HORVV</name>
<dbReference type="EnsemblPlants" id="HORVU.MOREX.r3.1HG0010060.1">
    <property type="protein sequence ID" value="HORVU.MOREX.r3.1HG0010060.1.CDS1"/>
    <property type="gene ID" value="HORVU.MOREX.r3.1HG0010060"/>
</dbReference>
<dbReference type="ExpressionAtlas" id="M0YYE5">
    <property type="expression patterns" value="baseline"/>
</dbReference>
<dbReference type="Gramene" id="HORVU.MOREX.r3.1HG0010060.1">
    <property type="protein sequence ID" value="HORVU.MOREX.r3.1HG0010060.1.CDS1"/>
    <property type="gene ID" value="HORVU.MOREX.r3.1HG0010060"/>
</dbReference>
<keyword evidence="2" id="KW-1185">Reference proteome</keyword>
<dbReference type="Proteomes" id="UP000011116">
    <property type="component" value="Chromosome 1H"/>
</dbReference>
<organism evidence="1 2">
    <name type="scientific">Hordeum vulgare subsp. vulgare</name>
    <name type="common">Domesticated barley</name>
    <dbReference type="NCBI Taxonomy" id="112509"/>
    <lineage>
        <taxon>Eukaryota</taxon>
        <taxon>Viridiplantae</taxon>
        <taxon>Streptophyta</taxon>
        <taxon>Embryophyta</taxon>
        <taxon>Tracheophyta</taxon>
        <taxon>Spermatophyta</taxon>
        <taxon>Magnoliopsida</taxon>
        <taxon>Liliopsida</taxon>
        <taxon>Poales</taxon>
        <taxon>Poaceae</taxon>
        <taxon>BOP clade</taxon>
        <taxon>Pooideae</taxon>
        <taxon>Triticodae</taxon>
        <taxon>Triticeae</taxon>
        <taxon>Hordeinae</taxon>
        <taxon>Hordeum</taxon>
    </lineage>
</organism>
<reference evidence="1" key="2">
    <citation type="submission" date="2020-10" db="EMBL/GenBank/DDBJ databases">
        <authorList>
            <person name="Scholz U."/>
            <person name="Mascher M."/>
            <person name="Fiebig A."/>
        </authorList>
    </citation>
    <scope>NUCLEOTIDE SEQUENCE [LARGE SCALE GENOMIC DNA]</scope>
    <source>
        <strain evidence="1">cv. Morex</strain>
    </source>
</reference>
<dbReference type="SMR" id="M0YYE5"/>
<evidence type="ECO:0000313" key="2">
    <source>
        <dbReference type="Proteomes" id="UP000011116"/>
    </source>
</evidence>
<proteinExistence type="predicted"/>
<reference evidence="2" key="1">
    <citation type="journal article" date="2012" name="Nature">
        <title>A physical, genetic and functional sequence assembly of the barley genome.</title>
        <authorList>
            <consortium name="The International Barley Genome Sequencing Consortium"/>
            <person name="Mayer K.F."/>
            <person name="Waugh R."/>
            <person name="Brown J.W."/>
            <person name="Schulman A."/>
            <person name="Langridge P."/>
            <person name="Platzer M."/>
            <person name="Fincher G.B."/>
            <person name="Muehlbauer G.J."/>
            <person name="Sato K."/>
            <person name="Close T.J."/>
            <person name="Wise R.P."/>
            <person name="Stein N."/>
        </authorList>
    </citation>
    <scope>NUCLEOTIDE SEQUENCE [LARGE SCALE GENOMIC DNA]</scope>
    <source>
        <strain evidence="2">cv. Morex</strain>
    </source>
</reference>
<sequence length="358" mass="40148">MATAWDIASVGWSMIVLGWLVSPIITFLLPKIISYLGFEFHTSEKLLDLEFHIIPELEKTLRAVDQERMLGRGKKVPGVVASLDKLAAMMRHAREDAEDIFDDEQEIKLYRNRFCHRLYRVAATCIARFKSSSISIASIIRSRLAWSFQWAWMNSLRLLHHALKWIGRSVWCGSCWLLHWAWKIFLPRQQSVLPVTSTTIVLTTSVAPSDGPLRVATNAATLDEPVPKTAPMDSWFGSSNCSEGAASDEPVLVTASDAAGDELIIDTTLSDLELISTFNSEGEVSHEPGTALPDSSCWCSSFDFFNSCFWSTCTGIVDAFEVACTYRNWSYDMVGIRNNQVHVHPNSLHIASIDMYTM</sequence>
<dbReference type="PaxDb" id="4513-MLOC_74415.1"/>
<reference evidence="1" key="3">
    <citation type="submission" date="2022-01" db="UniProtKB">
        <authorList>
            <consortium name="EnsemblPlants"/>
        </authorList>
    </citation>
    <scope>IDENTIFICATION</scope>
    <source>
        <strain evidence="1">subsp. vulgare</strain>
    </source>
</reference>
<accession>M0YYE5</accession>
<protein>
    <submittedName>
        <fullName evidence="1">Uncharacterized protein</fullName>
    </submittedName>
</protein>
<dbReference type="AlphaFoldDB" id="M0YYE5"/>